<evidence type="ECO:0000313" key="1">
    <source>
        <dbReference type="EMBL" id="EUB55229.1"/>
    </source>
</evidence>
<name>W6UP84_ECHGR</name>
<protein>
    <submittedName>
        <fullName evidence="1">Uncharacterized protein</fullName>
    </submittedName>
</protein>
<reference evidence="1 2" key="1">
    <citation type="journal article" date="2013" name="Nat. Genet.">
        <title>The genome of the hydatid tapeworm Echinococcus granulosus.</title>
        <authorList>
            <person name="Zheng H."/>
            <person name="Zhang W."/>
            <person name="Zhang L."/>
            <person name="Zhang Z."/>
            <person name="Li J."/>
            <person name="Lu G."/>
            <person name="Zhu Y."/>
            <person name="Wang Y."/>
            <person name="Huang Y."/>
            <person name="Liu J."/>
            <person name="Kang H."/>
            <person name="Chen J."/>
            <person name="Wang L."/>
            <person name="Chen A."/>
            <person name="Yu S."/>
            <person name="Gao Z."/>
            <person name="Jin L."/>
            <person name="Gu W."/>
            <person name="Wang Z."/>
            <person name="Zhao L."/>
            <person name="Shi B."/>
            <person name="Wen H."/>
            <person name="Lin R."/>
            <person name="Jones M.K."/>
            <person name="Brejova B."/>
            <person name="Vinar T."/>
            <person name="Zhao G."/>
            <person name="McManus D.P."/>
            <person name="Chen Z."/>
            <person name="Zhou Y."/>
            <person name="Wang S."/>
        </authorList>
    </citation>
    <scope>NUCLEOTIDE SEQUENCE [LARGE SCALE GENOMIC DNA]</scope>
</reference>
<proteinExistence type="predicted"/>
<dbReference type="AlphaFoldDB" id="W6UP84"/>
<comment type="caution">
    <text evidence="1">The sequence shown here is derived from an EMBL/GenBank/DDBJ whole genome shotgun (WGS) entry which is preliminary data.</text>
</comment>
<sequence length="85" mass="9247">MGTKYLGDSKAIAHAMSDFDSAFHLQCLDSLIAAAKAAVGLSLIVLKDRWTVTINHLGFMVEIENKGEMCHSPTGYTMESMVGRL</sequence>
<dbReference type="EMBL" id="APAU02000175">
    <property type="protein sequence ID" value="EUB55229.1"/>
    <property type="molecule type" value="Genomic_DNA"/>
</dbReference>
<dbReference type="Proteomes" id="UP000019149">
    <property type="component" value="Unassembled WGS sequence"/>
</dbReference>
<dbReference type="RefSeq" id="XP_024346425.1">
    <property type="nucleotide sequence ID" value="XM_024499171.1"/>
</dbReference>
<evidence type="ECO:0000313" key="2">
    <source>
        <dbReference type="Proteomes" id="UP000019149"/>
    </source>
</evidence>
<dbReference type="GeneID" id="36345637"/>
<dbReference type="CTD" id="36345637"/>
<gene>
    <name evidence="1" type="ORF">EGR_09922</name>
</gene>
<dbReference type="KEGG" id="egl:EGR_09922"/>
<keyword evidence="2" id="KW-1185">Reference proteome</keyword>
<organism evidence="1 2">
    <name type="scientific">Echinococcus granulosus</name>
    <name type="common">Hydatid tapeworm</name>
    <dbReference type="NCBI Taxonomy" id="6210"/>
    <lineage>
        <taxon>Eukaryota</taxon>
        <taxon>Metazoa</taxon>
        <taxon>Spiralia</taxon>
        <taxon>Lophotrochozoa</taxon>
        <taxon>Platyhelminthes</taxon>
        <taxon>Cestoda</taxon>
        <taxon>Eucestoda</taxon>
        <taxon>Cyclophyllidea</taxon>
        <taxon>Taeniidae</taxon>
        <taxon>Echinococcus</taxon>
        <taxon>Echinococcus granulosus group</taxon>
    </lineage>
</organism>
<accession>W6UP84</accession>